<keyword evidence="2" id="KW-0645">Protease</keyword>
<feature type="transmembrane region" description="Helical" evidence="7">
    <location>
        <begin position="149"/>
        <end position="168"/>
    </location>
</feature>
<keyword evidence="6 7" id="KW-0472">Membrane</keyword>
<dbReference type="GO" id="GO:0009372">
    <property type="term" value="P:quorum sensing"/>
    <property type="evidence" value="ECO:0007669"/>
    <property type="project" value="InterPro"/>
</dbReference>
<evidence type="ECO:0000313" key="8">
    <source>
        <dbReference type="EMBL" id="VFU12717.1"/>
    </source>
</evidence>
<accession>A0A485LWR8</accession>
<protein>
    <submittedName>
        <fullName evidence="8">Putative accessory gene regulator protein</fullName>
    </submittedName>
</protein>
<keyword evidence="3 7" id="KW-0812">Transmembrane</keyword>
<sequence length="217" mass="23951">MEIMSYLPISKRCAAFLATRTGLAQEKEIILTYVIEVLIINLLNICLALLLGFFLGVLPGTVACLVTAFFFRHTAGGAHSNSPWRCGLVTVTVFPLIALLGLHLSFLSQSYIDTISAACVLMGLVKILQSAPVDNPAAPIISPLRRKKLKTGSLIVLLVLVLVLIFLRQSPWPYAQQVSLCLALSVLWISLMLSSYGHRIMAWIDGISIKKERFERR</sequence>
<keyword evidence="1" id="KW-1003">Cell membrane</keyword>
<keyword evidence="5 7" id="KW-1133">Transmembrane helix</keyword>
<proteinExistence type="predicted"/>
<evidence type="ECO:0000256" key="3">
    <source>
        <dbReference type="ARBA" id="ARBA00022692"/>
    </source>
</evidence>
<evidence type="ECO:0000256" key="6">
    <source>
        <dbReference type="ARBA" id="ARBA00023136"/>
    </source>
</evidence>
<evidence type="ECO:0000256" key="5">
    <source>
        <dbReference type="ARBA" id="ARBA00022989"/>
    </source>
</evidence>
<dbReference type="GO" id="GO:0008233">
    <property type="term" value="F:peptidase activity"/>
    <property type="evidence" value="ECO:0007669"/>
    <property type="project" value="UniProtKB-KW"/>
</dbReference>
<dbReference type="EMBL" id="CAADRN010000098">
    <property type="protein sequence ID" value="VFU12717.1"/>
    <property type="molecule type" value="Genomic_DNA"/>
</dbReference>
<organism evidence="8">
    <name type="scientific">anaerobic digester metagenome</name>
    <dbReference type="NCBI Taxonomy" id="1263854"/>
    <lineage>
        <taxon>unclassified sequences</taxon>
        <taxon>metagenomes</taxon>
        <taxon>ecological metagenomes</taxon>
    </lineage>
</organism>
<feature type="transmembrane region" description="Helical" evidence="7">
    <location>
        <begin position="40"/>
        <end position="71"/>
    </location>
</feature>
<dbReference type="GO" id="GO:0016020">
    <property type="term" value="C:membrane"/>
    <property type="evidence" value="ECO:0007669"/>
    <property type="project" value="InterPro"/>
</dbReference>
<reference evidence="8" key="1">
    <citation type="submission" date="2019-03" db="EMBL/GenBank/DDBJ databases">
        <authorList>
            <person name="Hao L."/>
        </authorList>
    </citation>
    <scope>NUCLEOTIDE SEQUENCE</scope>
</reference>
<gene>
    <name evidence="8" type="ORF">SCFA_1870005</name>
</gene>
<dbReference type="AlphaFoldDB" id="A0A485LWR8"/>
<feature type="transmembrane region" description="Helical" evidence="7">
    <location>
        <begin position="174"/>
        <end position="193"/>
    </location>
</feature>
<evidence type="ECO:0000256" key="1">
    <source>
        <dbReference type="ARBA" id="ARBA00022475"/>
    </source>
</evidence>
<dbReference type="GO" id="GO:0006508">
    <property type="term" value="P:proteolysis"/>
    <property type="evidence" value="ECO:0007669"/>
    <property type="project" value="UniProtKB-KW"/>
</dbReference>
<evidence type="ECO:0000256" key="4">
    <source>
        <dbReference type="ARBA" id="ARBA00022801"/>
    </source>
</evidence>
<keyword evidence="4" id="KW-0378">Hydrolase</keyword>
<evidence type="ECO:0000256" key="7">
    <source>
        <dbReference type="SAM" id="Phobius"/>
    </source>
</evidence>
<dbReference type="InterPro" id="IPR006741">
    <property type="entry name" value="AgrB"/>
</dbReference>
<name>A0A485LWR8_9ZZZZ</name>
<evidence type="ECO:0000256" key="2">
    <source>
        <dbReference type="ARBA" id="ARBA00022670"/>
    </source>
</evidence>
<dbReference type="Pfam" id="PF04647">
    <property type="entry name" value="AgrB"/>
    <property type="match status" value="1"/>
</dbReference>
<feature type="transmembrane region" description="Helical" evidence="7">
    <location>
        <begin position="83"/>
        <end position="104"/>
    </location>
</feature>
<dbReference type="SMART" id="SM00793">
    <property type="entry name" value="AgrB"/>
    <property type="match status" value="1"/>
</dbReference>